<dbReference type="Proteomes" id="UP001437256">
    <property type="component" value="Unassembled WGS sequence"/>
</dbReference>
<protein>
    <submittedName>
        <fullName evidence="1">Uncharacterized protein</fullName>
    </submittedName>
</protein>
<gene>
    <name evidence="1" type="ORF">AAF712_009500</name>
</gene>
<keyword evidence="2" id="KW-1185">Reference proteome</keyword>
<organism evidence="1 2">
    <name type="scientific">Marasmius tenuissimus</name>
    <dbReference type="NCBI Taxonomy" id="585030"/>
    <lineage>
        <taxon>Eukaryota</taxon>
        <taxon>Fungi</taxon>
        <taxon>Dikarya</taxon>
        <taxon>Basidiomycota</taxon>
        <taxon>Agaricomycotina</taxon>
        <taxon>Agaricomycetes</taxon>
        <taxon>Agaricomycetidae</taxon>
        <taxon>Agaricales</taxon>
        <taxon>Marasmiineae</taxon>
        <taxon>Marasmiaceae</taxon>
        <taxon>Marasmius</taxon>
    </lineage>
</organism>
<comment type="caution">
    <text evidence="1">The sequence shown here is derived from an EMBL/GenBank/DDBJ whole genome shotgun (WGS) entry which is preliminary data.</text>
</comment>
<evidence type="ECO:0000313" key="1">
    <source>
        <dbReference type="EMBL" id="KAL0063582.1"/>
    </source>
</evidence>
<reference evidence="1 2" key="1">
    <citation type="submission" date="2024-05" db="EMBL/GenBank/DDBJ databases">
        <title>A draft genome resource for the thread blight pathogen Marasmius tenuissimus strain MS-2.</title>
        <authorList>
            <person name="Yulfo-Soto G.E."/>
            <person name="Baruah I.K."/>
            <person name="Amoako-Attah I."/>
            <person name="Bukari Y."/>
            <person name="Meinhardt L.W."/>
            <person name="Bailey B.A."/>
            <person name="Cohen S.P."/>
        </authorList>
    </citation>
    <scope>NUCLEOTIDE SEQUENCE [LARGE SCALE GENOMIC DNA]</scope>
    <source>
        <strain evidence="1 2">MS-2</strain>
    </source>
</reference>
<proteinExistence type="predicted"/>
<evidence type="ECO:0000313" key="2">
    <source>
        <dbReference type="Proteomes" id="UP001437256"/>
    </source>
</evidence>
<sequence length="621" mass="70879">MPPQPPTDWLTHIHEGRRLRVYEACRPVVEGINTMQEEHMRTLHTLPPNPFNAANPSQSCWIALHAARGLCVMDNPDFIALSRAFWPQIFLWISFFIKEALIKEHAHPLPPKGVEFRRKAIFATHGVLCRVVELHMAKAQEIKRTPEMIPLITKLAFHLVKIQDPTFELIWSPLVKIIDNCQNISLFRRGLRFIDASADDEVDDVATITLRMLETESRRTPVVDVYVLYSLIEMTMMCSRYNPHIHKRFLSENVATRIPRVFSCYLPQSRLYRSGDPPYIFQGVSSACLVLKQAFDNGFTWACHALDEGLLPSVVAIFMSDLNDNGTRTNEAVHMPISMCLNSLKALLVIRSVLNRVYRYAKIVPNEQMRRLSRTAPAVQTPLMRLLEEARTMKKKMNAFDHDPAGLVCSNLSTFSAREVEGVNGLGNVSNGNDVLPVEQSFIALKTARRRIGITGILSCATKIEERESVSVNAALVRIITQHLDAGDSYRISNLDEAFLRRLVSLEERKRETRRQLQSIHTKSLDRLHPMIAQFDFRVSPMQLKEVPYEEVLKALQPVTNERCQYGKIDCCAVDKRACCKKSKEDLEGEREAWDRSTEIICQVAYIGLECHSSVIFRKDK</sequence>
<name>A0ABR2ZTD9_9AGAR</name>
<dbReference type="EMBL" id="JBBXMP010000078">
    <property type="protein sequence ID" value="KAL0063582.1"/>
    <property type="molecule type" value="Genomic_DNA"/>
</dbReference>
<accession>A0ABR2ZTD9</accession>